<protein>
    <submittedName>
        <fullName evidence="2">Uncharacterized protein</fullName>
    </submittedName>
</protein>
<evidence type="ECO:0000256" key="1">
    <source>
        <dbReference type="SAM" id="MobiDB-lite"/>
    </source>
</evidence>
<dbReference type="AlphaFoldDB" id="A0A2P5FZS1"/>
<name>A0A2P5FZS1_TREOI</name>
<evidence type="ECO:0000313" key="2">
    <source>
        <dbReference type="EMBL" id="POO03259.1"/>
    </source>
</evidence>
<evidence type="ECO:0000313" key="3">
    <source>
        <dbReference type="Proteomes" id="UP000237000"/>
    </source>
</evidence>
<organism evidence="2 3">
    <name type="scientific">Trema orientale</name>
    <name type="common">Charcoal tree</name>
    <name type="synonym">Celtis orientalis</name>
    <dbReference type="NCBI Taxonomy" id="63057"/>
    <lineage>
        <taxon>Eukaryota</taxon>
        <taxon>Viridiplantae</taxon>
        <taxon>Streptophyta</taxon>
        <taxon>Embryophyta</taxon>
        <taxon>Tracheophyta</taxon>
        <taxon>Spermatophyta</taxon>
        <taxon>Magnoliopsida</taxon>
        <taxon>eudicotyledons</taxon>
        <taxon>Gunneridae</taxon>
        <taxon>Pentapetalae</taxon>
        <taxon>rosids</taxon>
        <taxon>fabids</taxon>
        <taxon>Rosales</taxon>
        <taxon>Cannabaceae</taxon>
        <taxon>Trema</taxon>
    </lineage>
</organism>
<accession>A0A2P5FZS1</accession>
<reference evidence="3" key="1">
    <citation type="submission" date="2016-06" db="EMBL/GenBank/DDBJ databases">
        <title>Parallel loss of symbiosis genes in relatives of nitrogen-fixing non-legume Parasponia.</title>
        <authorList>
            <person name="Van Velzen R."/>
            <person name="Holmer R."/>
            <person name="Bu F."/>
            <person name="Rutten L."/>
            <person name="Van Zeijl A."/>
            <person name="Liu W."/>
            <person name="Santuari L."/>
            <person name="Cao Q."/>
            <person name="Sharma T."/>
            <person name="Shen D."/>
            <person name="Roswanjaya Y."/>
            <person name="Wardhani T."/>
            <person name="Kalhor M.S."/>
            <person name="Jansen J."/>
            <person name="Van den Hoogen J."/>
            <person name="Gungor B."/>
            <person name="Hartog M."/>
            <person name="Hontelez J."/>
            <person name="Verver J."/>
            <person name="Yang W.-C."/>
            <person name="Schijlen E."/>
            <person name="Repin R."/>
            <person name="Schilthuizen M."/>
            <person name="Schranz E."/>
            <person name="Heidstra R."/>
            <person name="Miyata K."/>
            <person name="Fedorova E."/>
            <person name="Kohlen W."/>
            <person name="Bisseling T."/>
            <person name="Smit S."/>
            <person name="Geurts R."/>
        </authorList>
    </citation>
    <scope>NUCLEOTIDE SEQUENCE [LARGE SCALE GENOMIC DNA]</scope>
    <source>
        <strain evidence="3">cv. RG33-2</strain>
    </source>
</reference>
<dbReference type="Proteomes" id="UP000237000">
    <property type="component" value="Unassembled WGS sequence"/>
</dbReference>
<feature type="region of interest" description="Disordered" evidence="1">
    <location>
        <begin position="66"/>
        <end position="97"/>
    </location>
</feature>
<comment type="caution">
    <text evidence="2">The sequence shown here is derived from an EMBL/GenBank/DDBJ whole genome shotgun (WGS) entry which is preliminary data.</text>
</comment>
<dbReference type="InParanoid" id="A0A2P5FZS1"/>
<dbReference type="EMBL" id="JXTC01000003">
    <property type="protein sequence ID" value="POO03259.1"/>
    <property type="molecule type" value="Genomic_DNA"/>
</dbReference>
<sequence>MMPINKSWKNIRDRRKREYFDGVKIFNELAKNHRWVYHGENWEDEDVVVTENIDEDEIVDVSNDILEPSNIGASEDDGVEMGEMGSKSQHYDDLFVE</sequence>
<proteinExistence type="predicted"/>
<keyword evidence="3" id="KW-1185">Reference proteome</keyword>
<gene>
    <name evidence="2" type="ORF">TorRG33x02_013200</name>
</gene>